<sequence>MRKTNRKKGGTNQINSLEVMTRERILKMQILESEGFIRFLYDNKSKHYIIFNGKYNASFYSKFYQTAERYFKHLISQ</sequence>
<protein>
    <submittedName>
        <fullName evidence="1">Uncharacterized protein</fullName>
    </submittedName>
</protein>
<dbReference type="RefSeq" id="WP_208076674.1">
    <property type="nucleotide sequence ID" value="NZ_CP071869.1"/>
</dbReference>
<reference evidence="1 2" key="1">
    <citation type="submission" date="2021-03" db="EMBL/GenBank/DDBJ databases">
        <title>Complete genome of Polaribacter_sp.SM13.</title>
        <authorList>
            <person name="Jeong S.W."/>
            <person name="Bae J.W."/>
        </authorList>
    </citation>
    <scope>NUCLEOTIDE SEQUENCE [LARGE SCALE GENOMIC DNA]</scope>
    <source>
        <strain evidence="1 2">SM13</strain>
    </source>
</reference>
<dbReference type="AlphaFoldDB" id="A0A975CJU3"/>
<name>A0A975CJU3_9FLAO</name>
<dbReference type="Proteomes" id="UP000663920">
    <property type="component" value="Chromosome"/>
</dbReference>
<organism evidence="1 2">
    <name type="scientific">Polaribacter cellanae</name>
    <dbReference type="NCBI Taxonomy" id="2818493"/>
    <lineage>
        <taxon>Bacteria</taxon>
        <taxon>Pseudomonadati</taxon>
        <taxon>Bacteroidota</taxon>
        <taxon>Flavobacteriia</taxon>
        <taxon>Flavobacteriales</taxon>
        <taxon>Flavobacteriaceae</taxon>
    </lineage>
</organism>
<dbReference type="KEGG" id="pcea:J3359_09470"/>
<accession>A0A975CJU3</accession>
<proteinExistence type="predicted"/>
<evidence type="ECO:0000313" key="1">
    <source>
        <dbReference type="EMBL" id="QTE21078.1"/>
    </source>
</evidence>
<evidence type="ECO:0000313" key="2">
    <source>
        <dbReference type="Proteomes" id="UP000663920"/>
    </source>
</evidence>
<gene>
    <name evidence="1" type="ORF">J3359_09470</name>
</gene>
<keyword evidence="2" id="KW-1185">Reference proteome</keyword>
<dbReference type="EMBL" id="CP071869">
    <property type="protein sequence ID" value="QTE21078.1"/>
    <property type="molecule type" value="Genomic_DNA"/>
</dbReference>